<name>A0A2A4B5Q5_9SPHN</name>
<evidence type="ECO:0000313" key="2">
    <source>
        <dbReference type="EMBL" id="PCD03771.1"/>
    </source>
</evidence>
<dbReference type="OrthoDB" id="47473at2"/>
<feature type="transmembrane region" description="Helical" evidence="1">
    <location>
        <begin position="59"/>
        <end position="81"/>
    </location>
</feature>
<feature type="transmembrane region" description="Helical" evidence="1">
    <location>
        <begin position="87"/>
        <end position="108"/>
    </location>
</feature>
<reference evidence="2 3" key="1">
    <citation type="submission" date="2017-09" db="EMBL/GenBank/DDBJ databases">
        <title>Sphingomonas spermidinifaciens 9NM-10, whole genome shotgun sequence.</title>
        <authorList>
            <person name="Feng G."/>
            <person name="Zhu H."/>
        </authorList>
    </citation>
    <scope>NUCLEOTIDE SEQUENCE [LARGE SCALE GENOMIC DNA]</scope>
    <source>
        <strain evidence="2 3">9NM-10</strain>
    </source>
</reference>
<protein>
    <recommendedName>
        <fullName evidence="4">Peptide ABC transporter permease</fullName>
    </recommendedName>
</protein>
<organism evidence="2 3">
    <name type="scientific">Sphingomonas spermidinifaciens</name>
    <dbReference type="NCBI Taxonomy" id="1141889"/>
    <lineage>
        <taxon>Bacteria</taxon>
        <taxon>Pseudomonadati</taxon>
        <taxon>Pseudomonadota</taxon>
        <taxon>Alphaproteobacteria</taxon>
        <taxon>Sphingomonadales</taxon>
        <taxon>Sphingomonadaceae</taxon>
        <taxon>Sphingomonas</taxon>
    </lineage>
</organism>
<keyword evidence="1" id="KW-0812">Transmembrane</keyword>
<keyword evidence="1" id="KW-0472">Membrane</keyword>
<dbReference type="AlphaFoldDB" id="A0A2A4B5Q5"/>
<evidence type="ECO:0000313" key="3">
    <source>
        <dbReference type="Proteomes" id="UP000218366"/>
    </source>
</evidence>
<dbReference type="EMBL" id="NWMW01000001">
    <property type="protein sequence ID" value="PCD03771.1"/>
    <property type="molecule type" value="Genomic_DNA"/>
</dbReference>
<dbReference type="Proteomes" id="UP000218366">
    <property type="component" value="Unassembled WGS sequence"/>
</dbReference>
<comment type="caution">
    <text evidence="2">The sequence shown here is derived from an EMBL/GenBank/DDBJ whole genome shotgun (WGS) entry which is preliminary data.</text>
</comment>
<accession>A0A2A4B5Q5</accession>
<keyword evidence="3" id="KW-1185">Reference proteome</keyword>
<sequence>MLYVVIKALISGAIIAAVSEIAKRSPGIGAMVASLPLVSVSGMIWLWRDTQDRALMASHAGATFWFVLPSLPMFLLIPALLGRNVPFWLALGSGCLLTILLYLGLIWVGPRLGLRL</sequence>
<dbReference type="RefSeq" id="WP_096342175.1">
    <property type="nucleotide sequence ID" value="NZ_NWMW01000001.1"/>
</dbReference>
<keyword evidence="1" id="KW-1133">Transmembrane helix</keyword>
<dbReference type="InterPro" id="IPR058117">
    <property type="entry name" value="BV97_02767-like"/>
</dbReference>
<evidence type="ECO:0000256" key="1">
    <source>
        <dbReference type="SAM" id="Phobius"/>
    </source>
</evidence>
<feature type="transmembrane region" description="Helical" evidence="1">
    <location>
        <begin position="29"/>
        <end position="47"/>
    </location>
</feature>
<proteinExistence type="predicted"/>
<dbReference type="NCBIfam" id="NF006749">
    <property type="entry name" value="PRK09272.1-2"/>
    <property type="match status" value="1"/>
</dbReference>
<gene>
    <name evidence="2" type="ORF">COC42_05345</name>
</gene>
<evidence type="ECO:0008006" key="4">
    <source>
        <dbReference type="Google" id="ProtNLM"/>
    </source>
</evidence>